<organism evidence="1 2">
    <name type="scientific">Geotrichum galactomycetum</name>
    <dbReference type="NCBI Taxonomy" id="27317"/>
    <lineage>
        <taxon>Eukaryota</taxon>
        <taxon>Fungi</taxon>
        <taxon>Dikarya</taxon>
        <taxon>Ascomycota</taxon>
        <taxon>Saccharomycotina</taxon>
        <taxon>Dipodascomycetes</taxon>
        <taxon>Dipodascales</taxon>
        <taxon>Dipodascaceae</taxon>
        <taxon>Geotrichum</taxon>
    </lineage>
</organism>
<comment type="caution">
    <text evidence="1">The sequence shown here is derived from an EMBL/GenBank/DDBJ whole genome shotgun (WGS) entry which is preliminary data.</text>
</comment>
<dbReference type="EMBL" id="QVQA01000005">
    <property type="protein sequence ID" value="KAF5102435.1"/>
    <property type="molecule type" value="Genomic_DNA"/>
</dbReference>
<reference evidence="1 2" key="1">
    <citation type="journal article" date="2020" name="Front. Microbiol.">
        <title>Phenotypic and Genetic Characterization of the Cheese Ripening Yeast Geotrichum candidum.</title>
        <authorList>
            <person name="Perkins V."/>
            <person name="Vignola S."/>
            <person name="Lessard M.H."/>
            <person name="Plante P.L."/>
            <person name="Corbeil J."/>
            <person name="Dugat-Bony E."/>
            <person name="Frenette M."/>
            <person name="Labrie S."/>
        </authorList>
    </citation>
    <scope>NUCLEOTIDE SEQUENCE [LARGE SCALE GENOMIC DNA]</scope>
    <source>
        <strain evidence="1 2">LMA-1147</strain>
    </source>
</reference>
<evidence type="ECO:0000313" key="2">
    <source>
        <dbReference type="Proteomes" id="UP000744676"/>
    </source>
</evidence>
<gene>
    <name evidence="1" type="ORF">D0Z00_000362</name>
</gene>
<dbReference type="Proteomes" id="UP000744676">
    <property type="component" value="Unassembled WGS sequence"/>
</dbReference>
<accession>A0ACB6V9V8</accession>
<keyword evidence="2" id="KW-1185">Reference proteome</keyword>
<name>A0ACB6V9V8_9ASCO</name>
<proteinExistence type="predicted"/>
<protein>
    <submittedName>
        <fullName evidence="1">Uncharacterized protein</fullName>
    </submittedName>
</protein>
<evidence type="ECO:0000313" key="1">
    <source>
        <dbReference type="EMBL" id="KAF5102435.1"/>
    </source>
</evidence>
<sequence length="308" mass="33002">MASYTAFASYYDSLGVLSICDALDSLDGIPASALLLNPYLNSSTKGIDILAGPYPPQDYEQLHLQYQQEQEQEQQQQQQQQQDQQQQSLEQSNSHNSSINTNNTNEQNSTQEGMPINGTDVYPMYYARPLQHSEQDLLASSIAAASSSNPTSGISTNSAQSVIATNNTNTAPTAIGTAAISSRTSISIPSSNSLPIVSSVESAVLAAAAAAVTRKKEPKRVHERANSRNPNSSSSNGLGATLGGATAANAGRVSKDRDANGYKIEECPVCGRAFKGPKASTHRQQHIRRLHPQDYIPKRGGKKRVVVE</sequence>